<evidence type="ECO:0000313" key="2">
    <source>
        <dbReference type="Proteomes" id="UP000236333"/>
    </source>
</evidence>
<feature type="non-terminal residue" evidence="1">
    <location>
        <position position="237"/>
    </location>
</feature>
<name>A0A2J8A4C6_9CHLO</name>
<protein>
    <recommendedName>
        <fullName evidence="3">Beta-(1,2)-xylosyltransferase</fullName>
    </recommendedName>
</protein>
<dbReference type="InterPro" id="IPR007657">
    <property type="entry name" value="Glycosyltransferase_61"/>
</dbReference>
<dbReference type="EMBL" id="PGGS01000185">
    <property type="protein sequence ID" value="PNH07358.1"/>
    <property type="molecule type" value="Genomic_DNA"/>
</dbReference>
<gene>
    <name evidence="1" type="ORF">TSOC_006186</name>
</gene>
<proteinExistence type="predicted"/>
<dbReference type="Proteomes" id="UP000236333">
    <property type="component" value="Unassembled WGS sequence"/>
</dbReference>
<accession>A0A2J8A4C6</accession>
<reference evidence="1 2" key="1">
    <citation type="journal article" date="2017" name="Mol. Biol. Evol.">
        <title>The 4-celled Tetrabaena socialis nuclear genome reveals the essential components for genetic control of cell number at the origin of multicellularity in the volvocine lineage.</title>
        <authorList>
            <person name="Featherston J."/>
            <person name="Arakaki Y."/>
            <person name="Hanschen E.R."/>
            <person name="Ferris P.J."/>
            <person name="Michod R.E."/>
            <person name="Olson B.J.S.C."/>
            <person name="Nozaki H."/>
            <person name="Durand P.M."/>
        </authorList>
    </citation>
    <scope>NUCLEOTIDE SEQUENCE [LARGE SCALE GENOMIC DNA]</scope>
    <source>
        <strain evidence="1 2">NIES-571</strain>
    </source>
</reference>
<organism evidence="1 2">
    <name type="scientific">Tetrabaena socialis</name>
    <dbReference type="NCBI Taxonomy" id="47790"/>
    <lineage>
        <taxon>Eukaryota</taxon>
        <taxon>Viridiplantae</taxon>
        <taxon>Chlorophyta</taxon>
        <taxon>core chlorophytes</taxon>
        <taxon>Chlorophyceae</taxon>
        <taxon>CS clade</taxon>
        <taxon>Chlamydomonadales</taxon>
        <taxon>Tetrabaenaceae</taxon>
        <taxon>Tetrabaena</taxon>
    </lineage>
</organism>
<dbReference type="GO" id="GO:0016757">
    <property type="term" value="F:glycosyltransferase activity"/>
    <property type="evidence" value="ECO:0007669"/>
    <property type="project" value="InterPro"/>
</dbReference>
<dbReference type="PANTHER" id="PTHR20961:SF124">
    <property type="entry name" value="GLYCOSYLTRANSFERASE"/>
    <property type="match status" value="1"/>
</dbReference>
<dbReference type="PANTHER" id="PTHR20961">
    <property type="entry name" value="GLYCOSYLTRANSFERASE"/>
    <property type="match status" value="1"/>
</dbReference>
<evidence type="ECO:0008006" key="3">
    <source>
        <dbReference type="Google" id="ProtNLM"/>
    </source>
</evidence>
<dbReference type="AlphaFoldDB" id="A0A2J8A4C6"/>
<comment type="caution">
    <text evidence="1">The sequence shown here is derived from an EMBL/GenBank/DDBJ whole genome shotgun (WGS) entry which is preliminary data.</text>
</comment>
<dbReference type="OrthoDB" id="536872at2759"/>
<evidence type="ECO:0000313" key="1">
    <source>
        <dbReference type="EMBL" id="PNH07358.1"/>
    </source>
</evidence>
<keyword evidence="2" id="KW-1185">Reference proteome</keyword>
<sequence>MFGRMHAALTEEGMDPRMSLVVATPHGLRLPGFVRVFMESIFEHQVSSLAEFSARGRDPLEPSNTTAEGHRIRCFKEVTLCKFHNRQGAGLCSAGAHLLHHYADRLPPTAPLIDPGADSDALKVVFASRPNATGRSILNEADLLAACAALDPAAELGAEYGGPYRRLKCVAHAYGRDLMLDMALAQVTDVLVATHGAAGSNSFLLARGASYLEVLPYRFSPAWANVYYARMLELDRM</sequence>